<dbReference type="AlphaFoldDB" id="A0A565BJJ2"/>
<evidence type="ECO:0000313" key="1">
    <source>
        <dbReference type="EMBL" id="VVB01368.1"/>
    </source>
</evidence>
<dbReference type="PANTHER" id="PTHR11614">
    <property type="entry name" value="PHOSPHOLIPASE-RELATED"/>
    <property type="match status" value="1"/>
</dbReference>
<name>A0A565BJJ2_9BRAS</name>
<dbReference type="InterPro" id="IPR051044">
    <property type="entry name" value="MAG_DAG_Lipase"/>
</dbReference>
<dbReference type="SUPFAM" id="SSF53474">
    <property type="entry name" value="alpha/beta-Hydrolases"/>
    <property type="match status" value="1"/>
</dbReference>
<evidence type="ECO:0000313" key="2">
    <source>
        <dbReference type="Proteomes" id="UP000489600"/>
    </source>
</evidence>
<sequence length="98" mass="11428">MPRKRICNEYWVLGMQASESENTNYEEIFINTRGMNLFTRRWVPANQEPKGLVFICHGYAMECTRRIVKAGFGEYGIDYEGMANLKGLMLMFQIFTIS</sequence>
<reference evidence="1" key="1">
    <citation type="submission" date="2019-07" db="EMBL/GenBank/DDBJ databases">
        <authorList>
            <person name="Dittberner H."/>
        </authorList>
    </citation>
    <scope>NUCLEOTIDE SEQUENCE [LARGE SCALE GENOMIC DNA]</scope>
</reference>
<proteinExistence type="predicted"/>
<accession>A0A565BJJ2</accession>
<dbReference type="EMBL" id="CABITT030000004">
    <property type="protein sequence ID" value="VVB01368.1"/>
    <property type="molecule type" value="Genomic_DNA"/>
</dbReference>
<dbReference type="InterPro" id="IPR029058">
    <property type="entry name" value="AB_hydrolase_fold"/>
</dbReference>
<organism evidence="1 2">
    <name type="scientific">Arabis nemorensis</name>
    <dbReference type="NCBI Taxonomy" id="586526"/>
    <lineage>
        <taxon>Eukaryota</taxon>
        <taxon>Viridiplantae</taxon>
        <taxon>Streptophyta</taxon>
        <taxon>Embryophyta</taxon>
        <taxon>Tracheophyta</taxon>
        <taxon>Spermatophyta</taxon>
        <taxon>Magnoliopsida</taxon>
        <taxon>eudicotyledons</taxon>
        <taxon>Gunneridae</taxon>
        <taxon>Pentapetalae</taxon>
        <taxon>rosids</taxon>
        <taxon>malvids</taxon>
        <taxon>Brassicales</taxon>
        <taxon>Brassicaceae</taxon>
        <taxon>Arabideae</taxon>
        <taxon>Arabis</taxon>
    </lineage>
</organism>
<protein>
    <submittedName>
        <fullName evidence="1">Uncharacterized protein</fullName>
    </submittedName>
</protein>
<comment type="caution">
    <text evidence="1">The sequence shown here is derived from an EMBL/GenBank/DDBJ whole genome shotgun (WGS) entry which is preliminary data.</text>
</comment>
<dbReference type="OrthoDB" id="2498029at2759"/>
<keyword evidence="2" id="KW-1185">Reference proteome</keyword>
<gene>
    <name evidence="1" type="ORF">ANE_LOCUS11812</name>
</gene>
<dbReference type="Proteomes" id="UP000489600">
    <property type="component" value="Unassembled WGS sequence"/>
</dbReference>